<accession>Q0UA69</accession>
<name>Q0UA69_PHANO</name>
<reference evidence="2" key="1">
    <citation type="journal article" date="2007" name="Plant Cell">
        <title>Dothideomycete-plant interactions illuminated by genome sequencing and EST analysis of the wheat pathogen Stagonospora nodorum.</title>
        <authorList>
            <person name="Hane J.K."/>
            <person name="Lowe R.G."/>
            <person name="Solomon P.S."/>
            <person name="Tan K.C."/>
            <person name="Schoch C.L."/>
            <person name="Spatafora J.W."/>
            <person name="Crous P.W."/>
            <person name="Kodira C."/>
            <person name="Birren B.W."/>
            <person name="Galagan J.E."/>
            <person name="Torriani S.F."/>
            <person name="McDonald B.A."/>
            <person name="Oliver R.P."/>
        </authorList>
    </citation>
    <scope>NUCLEOTIDE SEQUENCE [LARGE SCALE GENOMIC DNA]</scope>
    <source>
        <strain evidence="2">SN15 / ATCC MYA-4574 / FGSC 10173</strain>
    </source>
</reference>
<gene>
    <name evidence="1" type="ORF">SNOG_11345</name>
</gene>
<dbReference type="GeneID" id="5978496"/>
<dbReference type="Proteomes" id="UP000001055">
    <property type="component" value="Unassembled WGS sequence"/>
</dbReference>
<dbReference type="AlphaFoldDB" id="Q0UA69"/>
<evidence type="ECO:0000313" key="1">
    <source>
        <dbReference type="EMBL" id="EAT81053.1"/>
    </source>
</evidence>
<proteinExistence type="predicted"/>
<dbReference type="RefSeq" id="XP_001801588.1">
    <property type="nucleotide sequence ID" value="XM_001801536.1"/>
</dbReference>
<dbReference type="InParanoid" id="Q0UA69"/>
<organism evidence="1 2">
    <name type="scientific">Phaeosphaeria nodorum (strain SN15 / ATCC MYA-4574 / FGSC 10173)</name>
    <name type="common">Glume blotch fungus</name>
    <name type="synonym">Parastagonospora nodorum</name>
    <dbReference type="NCBI Taxonomy" id="321614"/>
    <lineage>
        <taxon>Eukaryota</taxon>
        <taxon>Fungi</taxon>
        <taxon>Dikarya</taxon>
        <taxon>Ascomycota</taxon>
        <taxon>Pezizomycotina</taxon>
        <taxon>Dothideomycetes</taxon>
        <taxon>Pleosporomycetidae</taxon>
        <taxon>Pleosporales</taxon>
        <taxon>Pleosporineae</taxon>
        <taxon>Phaeosphaeriaceae</taxon>
        <taxon>Parastagonospora</taxon>
    </lineage>
</organism>
<dbReference type="KEGG" id="pno:SNOG_11345"/>
<protein>
    <submittedName>
        <fullName evidence="1">Uncharacterized protein</fullName>
    </submittedName>
</protein>
<dbReference type="EMBL" id="CH445343">
    <property type="protein sequence ID" value="EAT81053.1"/>
    <property type="molecule type" value="Genomic_DNA"/>
</dbReference>
<evidence type="ECO:0000313" key="2">
    <source>
        <dbReference type="Proteomes" id="UP000001055"/>
    </source>
</evidence>
<sequence length="45" mass="5059">MANLDTIHLRASATTEGEVGGSRGYLDNYLEYQLQDCSNPFHLRT</sequence>